<dbReference type="RefSeq" id="WP_285628808.1">
    <property type="nucleotide sequence ID" value="NZ_BSTJ01000008.1"/>
</dbReference>
<name>A0A9W6VS10_9ACTN</name>
<reference evidence="1" key="1">
    <citation type="submission" date="2023-03" db="EMBL/GenBank/DDBJ databases">
        <title>Actinoallomurus iriomotensis NBRC 103681.</title>
        <authorList>
            <person name="Ichikawa N."/>
            <person name="Sato H."/>
            <person name="Tonouchi N."/>
        </authorList>
    </citation>
    <scope>NUCLEOTIDE SEQUENCE</scope>
    <source>
        <strain evidence="1">NBRC 103681</strain>
    </source>
</reference>
<accession>A0A9W6VS10</accession>
<organism evidence="1 2">
    <name type="scientific">Actinoallomurus iriomotensis</name>
    <dbReference type="NCBI Taxonomy" id="478107"/>
    <lineage>
        <taxon>Bacteria</taxon>
        <taxon>Bacillati</taxon>
        <taxon>Actinomycetota</taxon>
        <taxon>Actinomycetes</taxon>
        <taxon>Streptosporangiales</taxon>
        <taxon>Thermomonosporaceae</taxon>
        <taxon>Actinoallomurus</taxon>
    </lineage>
</organism>
<evidence type="ECO:0000313" key="1">
    <source>
        <dbReference type="EMBL" id="GLY78200.1"/>
    </source>
</evidence>
<evidence type="ECO:0000313" key="2">
    <source>
        <dbReference type="Proteomes" id="UP001165135"/>
    </source>
</evidence>
<sequence length="57" mass="5860">MRLAAVAAVAPEAHVGAVLAVPPSGLGRLAATPREQPLGDWYAEQRVDVRIGLLAGT</sequence>
<dbReference type="AlphaFoldDB" id="A0A9W6VS10"/>
<dbReference type="EMBL" id="BSTJ01000008">
    <property type="protein sequence ID" value="GLY78200.1"/>
    <property type="molecule type" value="Genomic_DNA"/>
</dbReference>
<comment type="caution">
    <text evidence="1">The sequence shown here is derived from an EMBL/GenBank/DDBJ whole genome shotgun (WGS) entry which is preliminary data.</text>
</comment>
<proteinExistence type="predicted"/>
<dbReference type="Proteomes" id="UP001165135">
    <property type="component" value="Unassembled WGS sequence"/>
</dbReference>
<protein>
    <submittedName>
        <fullName evidence="1">Uncharacterized protein</fullName>
    </submittedName>
</protein>
<gene>
    <name evidence="1" type="ORF">Airi01_064670</name>
</gene>